<evidence type="ECO:0000259" key="10">
    <source>
        <dbReference type="PROSITE" id="PS51192"/>
    </source>
</evidence>
<dbReference type="Pfam" id="PF00271">
    <property type="entry name" value="Helicase_C"/>
    <property type="match status" value="1"/>
</dbReference>
<keyword evidence="2" id="KW-0547">Nucleotide-binding</keyword>
<dbReference type="InterPro" id="IPR014014">
    <property type="entry name" value="RNA_helicase_DEAD_Q_motif"/>
</dbReference>
<evidence type="ECO:0000256" key="7">
    <source>
        <dbReference type="ARBA" id="ARBA00047984"/>
    </source>
</evidence>
<dbReference type="InterPro" id="IPR001650">
    <property type="entry name" value="Helicase_C-like"/>
</dbReference>
<feature type="compositionally biased region" description="Basic and acidic residues" evidence="9">
    <location>
        <begin position="16"/>
        <end position="35"/>
    </location>
</feature>
<comment type="catalytic activity">
    <reaction evidence="7">
        <text>ATP + H2O = ADP + phosphate + H(+)</text>
        <dbReference type="Rhea" id="RHEA:13065"/>
        <dbReference type="ChEBI" id="CHEBI:15377"/>
        <dbReference type="ChEBI" id="CHEBI:15378"/>
        <dbReference type="ChEBI" id="CHEBI:30616"/>
        <dbReference type="ChEBI" id="CHEBI:43474"/>
        <dbReference type="ChEBI" id="CHEBI:456216"/>
        <dbReference type="EC" id="3.6.4.13"/>
    </reaction>
</comment>
<dbReference type="EC" id="3.6.4.13" evidence="1"/>
<sequence length="500" mass="55743">MSNVGWAQDAEQQESQEAKLLAEKVDGLELTKETEGETGQTNDAPTTTATAAPSLPATAPPLPVANDATSEEGAVTPADLSLMRKVMRKGIVETKNNVEIYQKDPNNPLYSVKSFEALNLRPELLRGIYEMGFKLPSKIQEFSLPTLLAEPPSNLIAQSQSGTGKTAAFTLAMLSRIDPSKKCTQALVVSPTMELALQTLESVRQMGKYCTDITIRSAVKGDMLPRGQRVIEHIVIGTPGKLVDWTSKYKCLDLRSCKVFVLDEADVMIATQGHQDQSVRIHKQLPKECQMMLFSATYVDEVVNFAKAIIKDPVTFRLRREDETLKNIRQMYVECNSTEEKYEAISNIFTSLVGSAMFFCHTKHTATWLAKRLIDDGYQVGILTGDLTADERVKVLQRFRDGTERVLICTNVLARGIDVESVNLVVNYDLPQHYDSSRADTETYLHRIGRCGRFGKTGNAINIVDGIDDLRILKEIEDHFGIKVVKLDYNSVEEIEKLED</sequence>
<dbReference type="Pfam" id="PF00270">
    <property type="entry name" value="DEAD"/>
    <property type="match status" value="1"/>
</dbReference>
<feature type="compositionally biased region" description="Low complexity" evidence="9">
    <location>
        <begin position="37"/>
        <end position="57"/>
    </location>
</feature>
<keyword evidence="4" id="KW-0347">Helicase</keyword>
<protein>
    <recommendedName>
        <fullName evidence="1">RNA helicase</fullName>
        <ecNumber evidence="1">3.6.4.13</ecNumber>
    </recommendedName>
</protein>
<dbReference type="PROSITE" id="PS51194">
    <property type="entry name" value="HELICASE_CTER"/>
    <property type="match status" value="1"/>
</dbReference>
<evidence type="ECO:0000256" key="8">
    <source>
        <dbReference type="PROSITE-ProRule" id="PRU00552"/>
    </source>
</evidence>
<feature type="domain" description="DEAD-box RNA helicase Q" evidence="12">
    <location>
        <begin position="113"/>
        <end position="141"/>
    </location>
</feature>
<dbReference type="GO" id="GO:0003723">
    <property type="term" value="F:RNA binding"/>
    <property type="evidence" value="ECO:0007669"/>
    <property type="project" value="UniProtKB-KW"/>
</dbReference>
<feature type="short sequence motif" description="Q motif" evidence="8">
    <location>
        <begin position="113"/>
        <end position="141"/>
    </location>
</feature>
<dbReference type="CDD" id="cd18787">
    <property type="entry name" value="SF2_C_DEAD"/>
    <property type="match status" value="1"/>
</dbReference>
<dbReference type="Gene3D" id="3.40.50.300">
    <property type="entry name" value="P-loop containing nucleotide triphosphate hydrolases"/>
    <property type="match status" value="2"/>
</dbReference>
<evidence type="ECO:0000256" key="2">
    <source>
        <dbReference type="ARBA" id="ARBA00022741"/>
    </source>
</evidence>
<dbReference type="AlphaFoldDB" id="A0AAE1BMQ3"/>
<dbReference type="FunFam" id="3.40.50.300:FF:000849">
    <property type="entry name" value="ATP-dependent RNA helicase DBP5"/>
    <property type="match status" value="1"/>
</dbReference>
<proteinExistence type="predicted"/>
<dbReference type="GO" id="GO:0016787">
    <property type="term" value="F:hydrolase activity"/>
    <property type="evidence" value="ECO:0007669"/>
    <property type="project" value="UniProtKB-KW"/>
</dbReference>
<keyword evidence="5" id="KW-0067">ATP-binding</keyword>
<evidence type="ECO:0000259" key="11">
    <source>
        <dbReference type="PROSITE" id="PS51194"/>
    </source>
</evidence>
<dbReference type="Proteomes" id="UP001286313">
    <property type="component" value="Unassembled WGS sequence"/>
</dbReference>
<dbReference type="PANTHER" id="PTHR47958">
    <property type="entry name" value="ATP-DEPENDENT RNA HELICASE DBP3"/>
    <property type="match status" value="1"/>
</dbReference>
<evidence type="ECO:0000313" key="13">
    <source>
        <dbReference type="EMBL" id="KAK3853666.1"/>
    </source>
</evidence>
<dbReference type="InterPro" id="IPR011545">
    <property type="entry name" value="DEAD/DEAH_box_helicase_dom"/>
</dbReference>
<comment type="caution">
    <text evidence="13">The sequence shown here is derived from an EMBL/GenBank/DDBJ whole genome shotgun (WGS) entry which is preliminary data.</text>
</comment>
<gene>
    <name evidence="13" type="ORF">Pcinc_039805</name>
</gene>
<evidence type="ECO:0000259" key="12">
    <source>
        <dbReference type="PROSITE" id="PS51195"/>
    </source>
</evidence>
<dbReference type="PROSITE" id="PS51195">
    <property type="entry name" value="Q_MOTIF"/>
    <property type="match status" value="1"/>
</dbReference>
<accession>A0AAE1BMQ3</accession>
<evidence type="ECO:0000256" key="6">
    <source>
        <dbReference type="ARBA" id="ARBA00022884"/>
    </source>
</evidence>
<evidence type="ECO:0000256" key="5">
    <source>
        <dbReference type="ARBA" id="ARBA00022840"/>
    </source>
</evidence>
<dbReference type="SMART" id="SM00487">
    <property type="entry name" value="DEXDc"/>
    <property type="match status" value="1"/>
</dbReference>
<keyword evidence="14" id="KW-1185">Reference proteome</keyword>
<evidence type="ECO:0000313" key="14">
    <source>
        <dbReference type="Proteomes" id="UP001286313"/>
    </source>
</evidence>
<dbReference type="PROSITE" id="PS51192">
    <property type="entry name" value="HELICASE_ATP_BIND_1"/>
    <property type="match status" value="1"/>
</dbReference>
<keyword evidence="6" id="KW-0694">RNA-binding</keyword>
<evidence type="ECO:0000256" key="4">
    <source>
        <dbReference type="ARBA" id="ARBA00022806"/>
    </source>
</evidence>
<feature type="domain" description="Helicase ATP-binding" evidence="10">
    <location>
        <begin position="146"/>
        <end position="316"/>
    </location>
</feature>
<dbReference type="EMBL" id="JAWQEG010006874">
    <property type="protein sequence ID" value="KAK3853666.1"/>
    <property type="molecule type" value="Genomic_DNA"/>
</dbReference>
<dbReference type="SMART" id="SM00490">
    <property type="entry name" value="HELICc"/>
    <property type="match status" value="1"/>
</dbReference>
<dbReference type="InterPro" id="IPR014001">
    <property type="entry name" value="Helicase_ATP-bd"/>
</dbReference>
<feature type="domain" description="Helicase C-terminal" evidence="11">
    <location>
        <begin position="344"/>
        <end position="499"/>
    </location>
</feature>
<evidence type="ECO:0000256" key="3">
    <source>
        <dbReference type="ARBA" id="ARBA00022801"/>
    </source>
</evidence>
<evidence type="ECO:0000256" key="1">
    <source>
        <dbReference type="ARBA" id="ARBA00012552"/>
    </source>
</evidence>
<dbReference type="SUPFAM" id="SSF52540">
    <property type="entry name" value="P-loop containing nucleoside triphosphate hydrolases"/>
    <property type="match status" value="1"/>
</dbReference>
<dbReference type="InterPro" id="IPR027417">
    <property type="entry name" value="P-loop_NTPase"/>
</dbReference>
<feature type="region of interest" description="Disordered" evidence="9">
    <location>
        <begin position="1"/>
        <end position="76"/>
    </location>
</feature>
<name>A0AAE1BMQ3_PETCI</name>
<dbReference type="GO" id="GO:0005524">
    <property type="term" value="F:ATP binding"/>
    <property type="evidence" value="ECO:0007669"/>
    <property type="project" value="UniProtKB-KW"/>
</dbReference>
<reference evidence="13" key="1">
    <citation type="submission" date="2023-10" db="EMBL/GenBank/DDBJ databases">
        <title>Genome assemblies of two species of porcelain crab, Petrolisthes cinctipes and Petrolisthes manimaculis (Anomura: Porcellanidae).</title>
        <authorList>
            <person name="Angst P."/>
        </authorList>
    </citation>
    <scope>NUCLEOTIDE SEQUENCE</scope>
    <source>
        <strain evidence="13">PB745_01</strain>
        <tissue evidence="13">Gill</tissue>
    </source>
</reference>
<organism evidence="13 14">
    <name type="scientific">Petrolisthes cinctipes</name>
    <name type="common">Flat porcelain crab</name>
    <dbReference type="NCBI Taxonomy" id="88211"/>
    <lineage>
        <taxon>Eukaryota</taxon>
        <taxon>Metazoa</taxon>
        <taxon>Ecdysozoa</taxon>
        <taxon>Arthropoda</taxon>
        <taxon>Crustacea</taxon>
        <taxon>Multicrustacea</taxon>
        <taxon>Malacostraca</taxon>
        <taxon>Eumalacostraca</taxon>
        <taxon>Eucarida</taxon>
        <taxon>Decapoda</taxon>
        <taxon>Pleocyemata</taxon>
        <taxon>Anomura</taxon>
        <taxon>Galatheoidea</taxon>
        <taxon>Porcellanidae</taxon>
        <taxon>Petrolisthes</taxon>
    </lineage>
</organism>
<evidence type="ECO:0000256" key="9">
    <source>
        <dbReference type="SAM" id="MobiDB-lite"/>
    </source>
</evidence>
<dbReference type="GO" id="GO:0003724">
    <property type="term" value="F:RNA helicase activity"/>
    <property type="evidence" value="ECO:0007669"/>
    <property type="project" value="UniProtKB-EC"/>
</dbReference>
<keyword evidence="3" id="KW-0378">Hydrolase</keyword>